<evidence type="ECO:0000313" key="1">
    <source>
        <dbReference type="EMBL" id="OYQ19675.1"/>
    </source>
</evidence>
<gene>
    <name evidence="1" type="ORF">CHR90_06005</name>
</gene>
<name>A0A255XTB4_9PROT</name>
<comment type="caution">
    <text evidence="1">The sequence shown here is derived from an EMBL/GenBank/DDBJ whole genome shotgun (WGS) entry which is preliminary data.</text>
</comment>
<dbReference type="InterPro" id="IPR016181">
    <property type="entry name" value="Acyl_CoA_acyltransferase"/>
</dbReference>
<evidence type="ECO:0000313" key="2">
    <source>
        <dbReference type="Proteomes" id="UP000216361"/>
    </source>
</evidence>
<dbReference type="Proteomes" id="UP000216361">
    <property type="component" value="Unassembled WGS sequence"/>
</dbReference>
<reference evidence="1 2" key="1">
    <citation type="submission" date="2017-07" db="EMBL/GenBank/DDBJ databases">
        <title>Elstera cyanobacteriorum sp. nov., a novel bacterium isolated from cyanobacterial aggregates in a eutrophic lake.</title>
        <authorList>
            <person name="Cai H."/>
        </authorList>
    </citation>
    <scope>NUCLEOTIDE SEQUENCE [LARGE SCALE GENOMIC DNA]</scope>
    <source>
        <strain evidence="1 2">TH019</strain>
    </source>
</reference>
<dbReference type="SUPFAM" id="SSF55729">
    <property type="entry name" value="Acyl-CoA N-acyltransferases (Nat)"/>
    <property type="match status" value="1"/>
</dbReference>
<dbReference type="OrthoDB" id="7348753at2"/>
<keyword evidence="2" id="KW-1185">Reference proteome</keyword>
<organism evidence="1 2">
    <name type="scientific">Elstera cyanobacteriorum</name>
    <dbReference type="NCBI Taxonomy" id="2022747"/>
    <lineage>
        <taxon>Bacteria</taxon>
        <taxon>Pseudomonadati</taxon>
        <taxon>Pseudomonadota</taxon>
        <taxon>Alphaproteobacteria</taxon>
        <taxon>Rhodospirillales</taxon>
        <taxon>Rhodospirillaceae</taxon>
        <taxon>Elstera</taxon>
    </lineage>
</organism>
<dbReference type="Gene3D" id="3.40.630.30">
    <property type="match status" value="1"/>
</dbReference>
<dbReference type="RefSeq" id="WP_094408094.1">
    <property type="nucleotide sequence ID" value="NZ_BMJZ01000006.1"/>
</dbReference>
<proteinExistence type="predicted"/>
<accession>A0A255XTB4</accession>
<evidence type="ECO:0008006" key="3">
    <source>
        <dbReference type="Google" id="ProtNLM"/>
    </source>
</evidence>
<protein>
    <recommendedName>
        <fullName evidence="3">N-acetyltransferase domain-containing protein</fullName>
    </recommendedName>
</protein>
<dbReference type="AlphaFoldDB" id="A0A255XTB4"/>
<dbReference type="EMBL" id="NOXS01000030">
    <property type="protein sequence ID" value="OYQ19675.1"/>
    <property type="molecule type" value="Genomic_DNA"/>
</dbReference>
<sequence length="247" mass="27231">MLISAAQWLDSGTLAAASEPERTLSFHFRRMGAGDRTEIIAFREAIFGALPDPDMYVPEVPEFVDWHLEGERGFTFGLFIDNALAALTILGLPQAGMPNFASDLPTPPANLMDVAHIASSMVDPRYRGFGLQKRLFAYRTLMALGAKRPILTARVALTNPISWRNMFSCGMVIGQLLVMHGDKLRFLFIRDLRQPPYAFTAPAALVALRDIEAHRQALADGLVGFKAILQDGAWIIAYGRPAARLCD</sequence>